<feature type="region of interest" description="Disordered" evidence="1">
    <location>
        <begin position="243"/>
        <end position="266"/>
    </location>
</feature>
<feature type="compositionally biased region" description="Basic and acidic residues" evidence="1">
    <location>
        <begin position="83"/>
        <end position="98"/>
    </location>
</feature>
<feature type="region of interest" description="Disordered" evidence="1">
    <location>
        <begin position="147"/>
        <end position="231"/>
    </location>
</feature>
<dbReference type="Proteomes" id="UP001221413">
    <property type="component" value="Unassembled WGS sequence"/>
</dbReference>
<evidence type="ECO:0000313" key="4">
    <source>
        <dbReference type="Proteomes" id="UP001221413"/>
    </source>
</evidence>
<feature type="compositionally biased region" description="Polar residues" evidence="1">
    <location>
        <begin position="211"/>
        <end position="231"/>
    </location>
</feature>
<keyword evidence="2" id="KW-0472">Membrane</keyword>
<keyword evidence="2" id="KW-0812">Transmembrane</keyword>
<feature type="region of interest" description="Disordered" evidence="1">
    <location>
        <begin position="39"/>
        <end position="65"/>
    </location>
</feature>
<dbReference type="AlphaFoldDB" id="A0AAD6NEY2"/>
<organism evidence="3 4">
    <name type="scientific">Drechslerella dactyloides</name>
    <name type="common">Nematode-trapping fungus</name>
    <name type="synonym">Arthrobotrys dactyloides</name>
    <dbReference type="NCBI Taxonomy" id="74499"/>
    <lineage>
        <taxon>Eukaryota</taxon>
        <taxon>Fungi</taxon>
        <taxon>Dikarya</taxon>
        <taxon>Ascomycota</taxon>
        <taxon>Pezizomycotina</taxon>
        <taxon>Orbiliomycetes</taxon>
        <taxon>Orbiliales</taxon>
        <taxon>Orbiliaceae</taxon>
        <taxon>Drechslerella</taxon>
    </lineage>
</organism>
<dbReference type="EMBL" id="JAQGDS010000012">
    <property type="protein sequence ID" value="KAJ6256811.1"/>
    <property type="molecule type" value="Genomic_DNA"/>
</dbReference>
<reference evidence="3" key="1">
    <citation type="submission" date="2023-01" db="EMBL/GenBank/DDBJ databases">
        <title>The chitinases involved in constricting ring structure development in the nematode-trapping fungus Drechslerella dactyloides.</title>
        <authorList>
            <person name="Wang R."/>
            <person name="Zhang L."/>
            <person name="Tang P."/>
            <person name="Li S."/>
            <person name="Liang L."/>
        </authorList>
    </citation>
    <scope>NUCLEOTIDE SEQUENCE</scope>
    <source>
        <strain evidence="3">YMF1.00031</strain>
    </source>
</reference>
<evidence type="ECO:0000313" key="3">
    <source>
        <dbReference type="EMBL" id="KAJ6256811.1"/>
    </source>
</evidence>
<protein>
    <submittedName>
        <fullName evidence="3">Uncharacterized protein</fullName>
    </submittedName>
</protein>
<evidence type="ECO:0000256" key="1">
    <source>
        <dbReference type="SAM" id="MobiDB-lite"/>
    </source>
</evidence>
<keyword evidence="4" id="KW-1185">Reference proteome</keyword>
<feature type="compositionally biased region" description="Gly residues" evidence="1">
    <location>
        <begin position="247"/>
        <end position="259"/>
    </location>
</feature>
<proteinExistence type="predicted"/>
<name>A0AAD6NEY2_DREDA</name>
<accession>A0AAD6NEY2</accession>
<sequence>MRQITEAVRRKGPLLGFLVLATLIFAPLLINVLRSKLHDAKSTASTDEEDTGSEDTVRQDEEDPVAENVVAKNEEELVLLAEERNEEEYHTAESKDDADSASEDEIHEEKKQLDLKDILREGYSVSTADIDDSARMAVERPLPAIVDLTQPPEVPPTIAEETSDENQELAKKKKGKSTPLAKRLWQRRKKSLRKEAKKEFGREPREEGEMSASTLNNALGSGPLNSASSLASRGVSNRIKGMISSGKKGGFTGSSGSGGSFRNKSANPFKYGGVNGGTRASKKEALIAVGVLLGILAIIAAVIFVGLYIVRRRRARSIAANQTGGVYGTYPSTGRDLEENSSEGQESWGYDLNTRTVYPLSTGVTAPEYAHFDDEQVRYTGNNEDAPVWSYSGNTLTGDATYQTATEDKIIYAGSDASDQKAPTVDVDLSFGESLDLGTVADTQGGVVRPEAAHLS</sequence>
<feature type="transmembrane region" description="Helical" evidence="2">
    <location>
        <begin position="12"/>
        <end position="33"/>
    </location>
</feature>
<evidence type="ECO:0000256" key="2">
    <source>
        <dbReference type="SAM" id="Phobius"/>
    </source>
</evidence>
<feature type="transmembrane region" description="Helical" evidence="2">
    <location>
        <begin position="285"/>
        <end position="310"/>
    </location>
</feature>
<feature type="region of interest" description="Disordered" evidence="1">
    <location>
        <begin position="83"/>
        <end position="109"/>
    </location>
</feature>
<comment type="caution">
    <text evidence="3">The sequence shown here is derived from an EMBL/GenBank/DDBJ whole genome shotgun (WGS) entry which is preliminary data.</text>
</comment>
<feature type="compositionally biased region" description="Basic and acidic residues" evidence="1">
    <location>
        <begin position="193"/>
        <end position="208"/>
    </location>
</feature>
<keyword evidence="2" id="KW-1133">Transmembrane helix</keyword>
<gene>
    <name evidence="3" type="ORF">Dda_8679</name>
</gene>